<evidence type="ECO:0000313" key="2">
    <source>
        <dbReference type="EMBL" id="GGH01656.1"/>
    </source>
</evidence>
<feature type="domain" description="DUF7033" evidence="1">
    <location>
        <begin position="105"/>
        <end position="190"/>
    </location>
</feature>
<dbReference type="Pfam" id="PF23019">
    <property type="entry name" value="DUF7033"/>
    <property type="match status" value="1"/>
</dbReference>
<dbReference type="GO" id="GO:0005975">
    <property type="term" value="P:carbohydrate metabolic process"/>
    <property type="evidence" value="ECO:0007669"/>
    <property type="project" value="InterPro"/>
</dbReference>
<dbReference type="EMBL" id="BMJW01000002">
    <property type="protein sequence ID" value="GGH01656.1"/>
    <property type="molecule type" value="Genomic_DNA"/>
</dbReference>
<gene>
    <name evidence="2" type="ORF">GCM10011416_20530</name>
</gene>
<organism evidence="2 3">
    <name type="scientific">Polaribacter pacificus</name>
    <dbReference type="NCBI Taxonomy" id="1775173"/>
    <lineage>
        <taxon>Bacteria</taxon>
        <taxon>Pseudomonadati</taxon>
        <taxon>Bacteroidota</taxon>
        <taxon>Flavobacteriia</taxon>
        <taxon>Flavobacteriales</taxon>
        <taxon>Flavobacteriaceae</taxon>
    </lineage>
</organism>
<accession>A0A917MF79</accession>
<dbReference type="Proteomes" id="UP000633278">
    <property type="component" value="Unassembled WGS sequence"/>
</dbReference>
<dbReference type="Gene3D" id="3.20.20.370">
    <property type="entry name" value="Glycoside hydrolase/deacetylase"/>
    <property type="match status" value="1"/>
</dbReference>
<dbReference type="RefSeq" id="WP_188599235.1">
    <property type="nucleotide sequence ID" value="NZ_BMJW01000002.1"/>
</dbReference>
<dbReference type="AlphaFoldDB" id="A0A917MF79"/>
<protein>
    <submittedName>
        <fullName evidence="2">Polysaccharide deacetylase</fullName>
    </submittedName>
</protein>
<reference evidence="2" key="1">
    <citation type="journal article" date="2014" name="Int. J. Syst. Evol. Microbiol.">
        <title>Complete genome sequence of Corynebacterium casei LMG S-19264T (=DSM 44701T), isolated from a smear-ripened cheese.</title>
        <authorList>
            <consortium name="US DOE Joint Genome Institute (JGI-PGF)"/>
            <person name="Walter F."/>
            <person name="Albersmeier A."/>
            <person name="Kalinowski J."/>
            <person name="Ruckert C."/>
        </authorList>
    </citation>
    <scope>NUCLEOTIDE SEQUENCE</scope>
    <source>
        <strain evidence="2">CGMCC 1.15763</strain>
    </source>
</reference>
<name>A0A917MF79_9FLAO</name>
<evidence type="ECO:0000259" key="1">
    <source>
        <dbReference type="Pfam" id="PF23019"/>
    </source>
</evidence>
<dbReference type="CDD" id="cd10931">
    <property type="entry name" value="CE4_u7"/>
    <property type="match status" value="1"/>
</dbReference>
<dbReference type="InterPro" id="IPR054297">
    <property type="entry name" value="DUF7033"/>
</dbReference>
<reference evidence="2" key="2">
    <citation type="submission" date="2020-09" db="EMBL/GenBank/DDBJ databases">
        <authorList>
            <person name="Sun Q."/>
            <person name="Zhou Y."/>
        </authorList>
    </citation>
    <scope>NUCLEOTIDE SEQUENCE</scope>
    <source>
        <strain evidence="2">CGMCC 1.15763</strain>
    </source>
</reference>
<sequence length="445" mass="53397">MLKISVNKNFFLEKKYILEVLLEEFLCFYDYEIEVSKDNDYVFLNTQNNKKITFIDSFFTNIKDDYLKLKYLPKEPMFFTYLSKEYTFPYGEPKITLETNNLKCYFDIFASSYFFLSRWEEYVIKEKDHHQRFIDDNSWIVQNNLHYRPLVNEYASLLCVLLNKIGISPKQIGEFTPIITHDVDLIARYDSLKKVIKAIVGDLILRKSIKSFFKTVKDVIYILANKMNDNYDTFDYLMDLSESIDVKSHFYFIPGKKNEYDVRYSYNEKKAIEIYEKIRKRGHIIGLHPSYNSFLDREQVLKEKKRLESKVATKIVEGRQHYLRINLPNSWQIWDDVGLKEDSSIGFNKCFGFRTGSCYKYSVFDFINREKLELKENPLLAMEVASEHFNKRPIKMLEDLKIILNEVKKYNGNFTLLWHNSSFMKREHNETYEKIIELLKYQYTK</sequence>
<comment type="caution">
    <text evidence="2">The sequence shown here is derived from an EMBL/GenBank/DDBJ whole genome shotgun (WGS) entry which is preliminary data.</text>
</comment>
<evidence type="ECO:0000313" key="3">
    <source>
        <dbReference type="Proteomes" id="UP000633278"/>
    </source>
</evidence>
<dbReference type="InterPro" id="IPR011330">
    <property type="entry name" value="Glyco_hydro/deAcase_b/a-brl"/>
</dbReference>
<dbReference type="SUPFAM" id="SSF88713">
    <property type="entry name" value="Glycoside hydrolase/deacetylase"/>
    <property type="match status" value="1"/>
</dbReference>
<keyword evidence="3" id="KW-1185">Reference proteome</keyword>
<proteinExistence type="predicted"/>